<proteinExistence type="predicted"/>
<dbReference type="Proteomes" id="UP001055337">
    <property type="component" value="Plasmid unnamed"/>
</dbReference>
<dbReference type="RefSeq" id="WP_240180757.1">
    <property type="nucleotide sequence ID" value="NZ_CP092363.2"/>
</dbReference>
<organism evidence="2 3">
    <name type="scientific">Mycolicibacterium crocinum</name>
    <dbReference type="NCBI Taxonomy" id="388459"/>
    <lineage>
        <taxon>Bacteria</taxon>
        <taxon>Bacillati</taxon>
        <taxon>Actinomycetota</taxon>
        <taxon>Actinomycetes</taxon>
        <taxon>Mycobacteriales</taxon>
        <taxon>Mycobacteriaceae</taxon>
        <taxon>Mycolicibacterium</taxon>
    </lineage>
</organism>
<keyword evidence="3" id="KW-1185">Reference proteome</keyword>
<keyword evidence="2" id="KW-0614">Plasmid</keyword>
<feature type="region of interest" description="Disordered" evidence="1">
    <location>
        <begin position="115"/>
        <end position="167"/>
    </location>
</feature>
<evidence type="ECO:0008006" key="4">
    <source>
        <dbReference type="Google" id="ProtNLM"/>
    </source>
</evidence>
<protein>
    <recommendedName>
        <fullName evidence="4">Transposase</fullName>
    </recommendedName>
</protein>
<sequence length="167" mass="17738">MTNKVSKSKSAVRAAREAVKASQKEVLERAARNAEDLAVFFSSRERLDAVDEWLDTKIAGLKEQADGKRAEHRRTAGLAVIALRDRGETLRDIARLTGVGEKALREWIRFAESSVADDATNDEQPQGGAVPEGSSVRDGADASAGRAMAAPAGPVVGAPDQTWPATG</sequence>
<reference evidence="2" key="1">
    <citation type="submission" date="2022-08" db="EMBL/GenBank/DDBJ databases">
        <title>Whole genome sequencing of non-tuberculosis mycobacteria type-strains.</title>
        <authorList>
            <person name="Igarashi Y."/>
            <person name="Osugi A."/>
            <person name="Mitarai S."/>
        </authorList>
    </citation>
    <scope>NUCLEOTIDE SEQUENCE</scope>
    <source>
        <strain evidence="2">JCM 16369</strain>
    </source>
</reference>
<gene>
    <name evidence="2" type="ORF">MI149_30120</name>
</gene>
<geneLocation type="plasmid" evidence="2 3">
    <name>unnamed</name>
</geneLocation>
<feature type="compositionally biased region" description="Low complexity" evidence="1">
    <location>
        <begin position="141"/>
        <end position="160"/>
    </location>
</feature>
<name>A0ABY3TTI1_9MYCO</name>
<dbReference type="EMBL" id="CP092363">
    <property type="protein sequence ID" value="ULN44753.1"/>
    <property type="molecule type" value="Genomic_DNA"/>
</dbReference>
<accession>A0ABY3TTI1</accession>
<evidence type="ECO:0000313" key="3">
    <source>
        <dbReference type="Proteomes" id="UP001055337"/>
    </source>
</evidence>
<evidence type="ECO:0000256" key="1">
    <source>
        <dbReference type="SAM" id="MobiDB-lite"/>
    </source>
</evidence>
<evidence type="ECO:0000313" key="2">
    <source>
        <dbReference type="EMBL" id="ULN44753.1"/>
    </source>
</evidence>